<accession>A0A3R9NZ68</accession>
<name>A0A3R9NZ68_9BACT</name>
<organism evidence="1 2">
    <name type="scientific">Hymenobacter metallilatus</name>
    <dbReference type="NCBI Taxonomy" id="2493666"/>
    <lineage>
        <taxon>Bacteria</taxon>
        <taxon>Pseudomonadati</taxon>
        <taxon>Bacteroidota</taxon>
        <taxon>Cytophagia</taxon>
        <taxon>Cytophagales</taxon>
        <taxon>Hymenobacteraceae</taxon>
        <taxon>Hymenobacter</taxon>
    </lineage>
</organism>
<proteinExistence type="predicted"/>
<dbReference type="AlphaFoldDB" id="A0A3R9NZ68"/>
<reference evidence="1 2" key="1">
    <citation type="submission" date="2018-12" db="EMBL/GenBank/DDBJ databases">
        <authorList>
            <person name="Feng G."/>
            <person name="Zhu H."/>
        </authorList>
    </citation>
    <scope>NUCLEOTIDE SEQUENCE [LARGE SCALE GENOMIC DNA]</scope>
    <source>
        <strain evidence="1 2">9PBR-2</strain>
    </source>
</reference>
<dbReference type="InterPro" id="IPR058060">
    <property type="entry name" value="HYC_CC_PP"/>
</dbReference>
<gene>
    <name evidence="1" type="ORF">EI290_19275</name>
</gene>
<sequence>MKRLVSFFLLFAYLLSSPGLVYSMHFCGQSLTAVSLQAGGKRNCCCETMRSPGCGCCHDQLLTSSVKDVKLTTTQVLVAAPATVATPALLPLVWHLSTAAFPLDEPESKLAAHAAPPPECPAYVRGHAFLI</sequence>
<evidence type="ECO:0000313" key="1">
    <source>
        <dbReference type="EMBL" id="RSK24494.1"/>
    </source>
</evidence>
<comment type="caution">
    <text evidence="1">The sequence shown here is derived from an EMBL/GenBank/DDBJ whole genome shotgun (WGS) entry which is preliminary data.</text>
</comment>
<dbReference type="InterPro" id="IPR058512">
    <property type="entry name" value="DUF8199"/>
</dbReference>
<dbReference type="OrthoDB" id="886181at2"/>
<protein>
    <submittedName>
        <fullName evidence="1">Uncharacterized protein</fullName>
    </submittedName>
</protein>
<dbReference type="RefSeq" id="WP_125433306.1">
    <property type="nucleotide sequence ID" value="NZ_RWIS01000016.1"/>
</dbReference>
<evidence type="ECO:0000313" key="2">
    <source>
        <dbReference type="Proteomes" id="UP000280066"/>
    </source>
</evidence>
<dbReference type="NCBIfam" id="NF047658">
    <property type="entry name" value="HYC_CC_PP"/>
    <property type="match status" value="1"/>
</dbReference>
<dbReference type="EMBL" id="RWIS01000016">
    <property type="protein sequence ID" value="RSK24494.1"/>
    <property type="molecule type" value="Genomic_DNA"/>
</dbReference>
<dbReference type="Proteomes" id="UP000280066">
    <property type="component" value="Unassembled WGS sequence"/>
</dbReference>
<keyword evidence="2" id="KW-1185">Reference proteome</keyword>
<dbReference type="Pfam" id="PF26622">
    <property type="entry name" value="DUF8199"/>
    <property type="match status" value="1"/>
</dbReference>